<evidence type="ECO:0000259" key="1">
    <source>
        <dbReference type="Pfam" id="PF06719"/>
    </source>
</evidence>
<comment type="caution">
    <text evidence="2">The sequence shown here is derived from an EMBL/GenBank/DDBJ whole genome shotgun (WGS) entry which is preliminary data.</text>
</comment>
<evidence type="ECO:0000313" key="2">
    <source>
        <dbReference type="EMBL" id="MDQ0345437.1"/>
    </source>
</evidence>
<proteinExistence type="predicted"/>
<organism evidence="2 3">
    <name type="scientific">Lederbergia wuyishanensis</name>
    <dbReference type="NCBI Taxonomy" id="1347903"/>
    <lineage>
        <taxon>Bacteria</taxon>
        <taxon>Bacillati</taxon>
        <taxon>Bacillota</taxon>
        <taxon>Bacilli</taxon>
        <taxon>Bacillales</taxon>
        <taxon>Bacillaceae</taxon>
        <taxon>Lederbergia</taxon>
    </lineage>
</organism>
<evidence type="ECO:0000313" key="3">
    <source>
        <dbReference type="Proteomes" id="UP001232343"/>
    </source>
</evidence>
<dbReference type="PANTHER" id="PTHR43436:SF1">
    <property type="entry name" value="TRANSCRIPTIONAL REGULATORY PROTEIN"/>
    <property type="match status" value="1"/>
</dbReference>
<dbReference type="PANTHER" id="PTHR43436">
    <property type="entry name" value="ARAC-FAMILY TRANSCRIPTIONAL REGULATOR"/>
    <property type="match status" value="1"/>
</dbReference>
<reference evidence="2 3" key="1">
    <citation type="submission" date="2023-07" db="EMBL/GenBank/DDBJ databases">
        <title>Genomic Encyclopedia of Type Strains, Phase IV (KMG-IV): sequencing the most valuable type-strain genomes for metagenomic binning, comparative biology and taxonomic classification.</title>
        <authorList>
            <person name="Goeker M."/>
        </authorList>
    </citation>
    <scope>NUCLEOTIDE SEQUENCE [LARGE SCALE GENOMIC DNA]</scope>
    <source>
        <strain evidence="2 3">DSM 27848</strain>
    </source>
</reference>
<dbReference type="EMBL" id="JAUSUO010000016">
    <property type="protein sequence ID" value="MDQ0345437.1"/>
    <property type="molecule type" value="Genomic_DNA"/>
</dbReference>
<keyword evidence="3" id="KW-1185">Reference proteome</keyword>
<dbReference type="Pfam" id="PF06719">
    <property type="entry name" value="AraC_N"/>
    <property type="match status" value="1"/>
</dbReference>
<name>A0ABU0DAI5_9BACI</name>
<protein>
    <recommendedName>
        <fullName evidence="1">Transcription regulator HTH AraC N-terminal domain-containing protein</fullName>
    </recommendedName>
</protein>
<dbReference type="Proteomes" id="UP001232343">
    <property type="component" value="Unassembled WGS sequence"/>
</dbReference>
<accession>A0ABU0DAI5</accession>
<feature type="domain" description="Transcription regulator HTH AraC N-terminal" evidence="1">
    <location>
        <begin position="2"/>
        <end position="114"/>
    </location>
</feature>
<sequence>MEEQFKYGPSDYLITSMNLPVIGQVTKASADVPYLSLRLDFSHMEILEVLNNSKIQIASKDSAQRALFVGKIELNVLDSLLRLVRLLYSPDDIPYLAPIYKRELLYRLLQGQYGIALAQIALEGSSTYRIRDVIEHIN</sequence>
<dbReference type="InterPro" id="IPR009594">
    <property type="entry name" value="Tscrpt_reg_HTH_AraC_N"/>
</dbReference>
<gene>
    <name evidence="2" type="ORF">J2S14_004293</name>
</gene>